<sequence>MATTSRSRGPRAGFSCDCRTGDGTTVITVAGEVDIVAADRIQDYLVRDELGPDGIRLDLGGVTFMGVAGLALLLHAADLCRDQGMDLTLVASPEVTRVVKLIDATAGLVDHLIPVTADSR</sequence>
<evidence type="ECO:0000313" key="4">
    <source>
        <dbReference type="EMBL" id="PSL51589.1"/>
    </source>
</evidence>
<accession>A0A2P8HZD5</accession>
<evidence type="ECO:0000259" key="3">
    <source>
        <dbReference type="PROSITE" id="PS50801"/>
    </source>
</evidence>
<dbReference type="SUPFAM" id="SSF52091">
    <property type="entry name" value="SpoIIaa-like"/>
    <property type="match status" value="1"/>
</dbReference>
<dbReference type="InterPro" id="IPR036513">
    <property type="entry name" value="STAS_dom_sf"/>
</dbReference>
<dbReference type="InterPro" id="IPR003658">
    <property type="entry name" value="Anti-sigma_ant"/>
</dbReference>
<organism evidence="4 5">
    <name type="scientific">Saccharothrix carnea</name>
    <dbReference type="NCBI Taxonomy" id="1280637"/>
    <lineage>
        <taxon>Bacteria</taxon>
        <taxon>Bacillati</taxon>
        <taxon>Actinomycetota</taxon>
        <taxon>Actinomycetes</taxon>
        <taxon>Pseudonocardiales</taxon>
        <taxon>Pseudonocardiaceae</taxon>
        <taxon>Saccharothrix</taxon>
    </lineage>
</organism>
<evidence type="ECO:0000256" key="2">
    <source>
        <dbReference type="RuleBase" id="RU003749"/>
    </source>
</evidence>
<comment type="caution">
    <text evidence="4">The sequence shown here is derived from an EMBL/GenBank/DDBJ whole genome shotgun (WGS) entry which is preliminary data.</text>
</comment>
<protein>
    <recommendedName>
        <fullName evidence="2">Anti-sigma factor antagonist</fullName>
    </recommendedName>
</protein>
<dbReference type="Proteomes" id="UP000241118">
    <property type="component" value="Unassembled WGS sequence"/>
</dbReference>
<dbReference type="Gene3D" id="3.30.750.24">
    <property type="entry name" value="STAS domain"/>
    <property type="match status" value="1"/>
</dbReference>
<evidence type="ECO:0000313" key="5">
    <source>
        <dbReference type="Proteomes" id="UP000241118"/>
    </source>
</evidence>
<dbReference type="AlphaFoldDB" id="A0A2P8HZD5"/>
<dbReference type="EMBL" id="PYAX01000019">
    <property type="protein sequence ID" value="PSL51589.1"/>
    <property type="molecule type" value="Genomic_DNA"/>
</dbReference>
<comment type="similarity">
    <text evidence="1 2">Belongs to the anti-sigma-factor antagonist family.</text>
</comment>
<dbReference type="NCBIfam" id="TIGR00377">
    <property type="entry name" value="ant_ant_sig"/>
    <property type="match status" value="1"/>
</dbReference>
<dbReference type="GO" id="GO:0043856">
    <property type="term" value="F:anti-sigma factor antagonist activity"/>
    <property type="evidence" value="ECO:0007669"/>
    <property type="project" value="InterPro"/>
</dbReference>
<name>A0A2P8HZD5_SACCR</name>
<gene>
    <name evidence="4" type="ORF">B0I31_11919</name>
</gene>
<reference evidence="4 5" key="1">
    <citation type="submission" date="2018-03" db="EMBL/GenBank/DDBJ databases">
        <title>Genomic Encyclopedia of Type Strains, Phase III (KMG-III): the genomes of soil and plant-associated and newly described type strains.</title>
        <authorList>
            <person name="Whitman W."/>
        </authorList>
    </citation>
    <scope>NUCLEOTIDE SEQUENCE [LARGE SCALE GENOMIC DNA]</scope>
    <source>
        <strain evidence="4 5">CGMCC 4.7097</strain>
    </source>
</reference>
<feature type="domain" description="STAS" evidence="3">
    <location>
        <begin position="22"/>
        <end position="105"/>
    </location>
</feature>
<dbReference type="InterPro" id="IPR002645">
    <property type="entry name" value="STAS_dom"/>
</dbReference>
<keyword evidence="5" id="KW-1185">Reference proteome</keyword>
<dbReference type="PROSITE" id="PS50801">
    <property type="entry name" value="STAS"/>
    <property type="match status" value="1"/>
</dbReference>
<proteinExistence type="inferred from homology"/>
<evidence type="ECO:0000256" key="1">
    <source>
        <dbReference type="ARBA" id="ARBA00009013"/>
    </source>
</evidence>
<dbReference type="Pfam" id="PF01740">
    <property type="entry name" value="STAS"/>
    <property type="match status" value="1"/>
</dbReference>